<dbReference type="EMBL" id="HBIQ01110700">
    <property type="protein sequence ID" value="CAE0603368.1"/>
    <property type="molecule type" value="Transcribed_RNA"/>
</dbReference>
<proteinExistence type="predicted"/>
<dbReference type="AlphaFoldDB" id="A0A7S3X9Y0"/>
<evidence type="ECO:0000256" key="1">
    <source>
        <dbReference type="SAM" id="Phobius"/>
    </source>
</evidence>
<feature type="transmembrane region" description="Helical" evidence="1">
    <location>
        <begin position="16"/>
        <end position="35"/>
    </location>
</feature>
<accession>A0A7S3X9Y0</accession>
<keyword evidence="1" id="KW-0812">Transmembrane</keyword>
<keyword evidence="1" id="KW-0472">Membrane</keyword>
<organism evidence="2">
    <name type="scientific">Strombidinopsis acuminata</name>
    <dbReference type="NCBI Taxonomy" id="141414"/>
    <lineage>
        <taxon>Eukaryota</taxon>
        <taxon>Sar</taxon>
        <taxon>Alveolata</taxon>
        <taxon>Ciliophora</taxon>
        <taxon>Intramacronucleata</taxon>
        <taxon>Spirotrichea</taxon>
        <taxon>Choreotrichia</taxon>
        <taxon>Choreotrichida</taxon>
        <taxon>Strombidinopsidae</taxon>
        <taxon>Strombidinopsis</taxon>
    </lineage>
</organism>
<gene>
    <name evidence="2" type="ORF">SACU0126_LOCUS35135</name>
</gene>
<name>A0A7S3X9Y0_9SPIT</name>
<reference evidence="2" key="1">
    <citation type="submission" date="2021-01" db="EMBL/GenBank/DDBJ databases">
        <authorList>
            <person name="Corre E."/>
            <person name="Pelletier E."/>
            <person name="Niang G."/>
            <person name="Scheremetjew M."/>
            <person name="Finn R."/>
            <person name="Kale V."/>
            <person name="Holt S."/>
            <person name="Cochrane G."/>
            <person name="Meng A."/>
            <person name="Brown T."/>
            <person name="Cohen L."/>
        </authorList>
    </citation>
    <scope>NUCLEOTIDE SEQUENCE</scope>
    <source>
        <strain evidence="2">SPMC142</strain>
    </source>
</reference>
<protein>
    <submittedName>
        <fullName evidence="2">Uncharacterized protein</fullName>
    </submittedName>
</protein>
<evidence type="ECO:0000313" key="2">
    <source>
        <dbReference type="EMBL" id="CAE0603368.1"/>
    </source>
</evidence>
<sequence length="154" mass="17717">MPEWFGQTYTPAQNNVIVISIVMIVLIGVIVLLYISDIYRLCPGWGAIRRFDADGTEDMRIRQVIIHEHARKLQDHRLITEHDKSYGSLGRPTWGVCQSPNQSRVPILHPELGHVTLHEGFAETQKMREHCEWWAKDEIYFMAQKGVAPPTTVL</sequence>
<keyword evidence="1" id="KW-1133">Transmembrane helix</keyword>